<evidence type="ECO:0000313" key="6">
    <source>
        <dbReference type="Proteomes" id="UP000204391"/>
    </source>
</evidence>
<dbReference type="PROSITE" id="PS50977">
    <property type="entry name" value="HTH_TETR_2"/>
    <property type="match status" value="1"/>
</dbReference>
<keyword evidence="6" id="KW-1185">Reference proteome</keyword>
<keyword evidence="1" id="KW-0678">Repressor</keyword>
<reference evidence="5 6" key="1">
    <citation type="journal article" date="2003" name="Int. J. Syst. Evol. Microbiol.">
        <title>Virgibacillus carmonensis sp. nov., Virgibacillus necropolis sp. nov. and Virgibacillus picturae sp. nov., three novel species isolated from deteriorated mural paintings, transfer of the species of the genus salibacillus to Virgibacillus, as Virgibacillus marismortui comb. nov. and Virgibacillus salexigens comb. nov., and emended description of the genus Virgibacillus.</title>
        <authorList>
            <person name="Heyrman J."/>
            <person name="Logan N.A."/>
            <person name="Busse H.J."/>
            <person name="Balcaen A."/>
            <person name="Lebbe L."/>
            <person name="Rodriguez-Diaz M."/>
            <person name="Swings J."/>
            <person name="De Vos P."/>
        </authorList>
    </citation>
    <scope>NUCLEOTIDE SEQUENCE [LARGE SCALE GENOMIC DNA]</scope>
    <source>
        <strain evidence="5 6">LMG 19488</strain>
    </source>
</reference>
<dbReference type="GO" id="GO:0003677">
    <property type="term" value="F:DNA binding"/>
    <property type="evidence" value="ECO:0007669"/>
    <property type="project" value="UniProtKB-UniRule"/>
</dbReference>
<accession>A0A221M8I0</accession>
<protein>
    <submittedName>
        <fullName evidence="5">TetR family transcriptional regulator</fullName>
    </submittedName>
</protein>
<feature type="DNA-binding region" description="H-T-H motif" evidence="3">
    <location>
        <begin position="29"/>
        <end position="48"/>
    </location>
</feature>
<proteinExistence type="predicted"/>
<dbReference type="Pfam" id="PF00440">
    <property type="entry name" value="TetR_N"/>
    <property type="match status" value="1"/>
</dbReference>
<dbReference type="InterPro" id="IPR041603">
    <property type="entry name" value="YvdT_C"/>
</dbReference>
<feature type="domain" description="HTH tetR-type" evidence="4">
    <location>
        <begin position="6"/>
        <end position="66"/>
    </location>
</feature>
<dbReference type="InterPro" id="IPR036271">
    <property type="entry name" value="Tet_transcr_reg_TetR-rel_C_sf"/>
</dbReference>
<evidence type="ECO:0000259" key="4">
    <source>
        <dbReference type="PROSITE" id="PS50977"/>
    </source>
</evidence>
<dbReference type="InterPro" id="IPR023772">
    <property type="entry name" value="DNA-bd_HTH_TetR-type_CS"/>
</dbReference>
<sequence>MRVKKQEKYDAILDAAFKVIEEKSFENTSISDIVKRANVAQGTFYLYFKSKSDLVPAIAEELLTKTYDMVIKHVNDSMSFNQKLETIIDVTFNITERYKEVIVLCYSGLAYGHSFEKWEEMYTPYYNWMEKQLKLAQERNEIAQETKIQFNVQVIINMIEQTAERTYLFNSTTGMDSVDHLKQELFNFIKRALI</sequence>
<dbReference type="Proteomes" id="UP000204391">
    <property type="component" value="Chromosome"/>
</dbReference>
<evidence type="ECO:0000313" key="5">
    <source>
        <dbReference type="EMBL" id="ASN03940.1"/>
    </source>
</evidence>
<dbReference type="KEGG" id="vne:CFK40_02450"/>
<evidence type="ECO:0000256" key="1">
    <source>
        <dbReference type="ARBA" id="ARBA00022491"/>
    </source>
</evidence>
<keyword evidence="2 3" id="KW-0238">DNA-binding</keyword>
<organism evidence="5 6">
    <name type="scientific">Virgibacillus necropolis</name>
    <dbReference type="NCBI Taxonomy" id="163877"/>
    <lineage>
        <taxon>Bacteria</taxon>
        <taxon>Bacillati</taxon>
        <taxon>Bacillota</taxon>
        <taxon>Bacilli</taxon>
        <taxon>Bacillales</taxon>
        <taxon>Bacillaceae</taxon>
        <taxon>Virgibacillus</taxon>
    </lineage>
</organism>
<dbReference type="Pfam" id="PF17934">
    <property type="entry name" value="TetR_C_26"/>
    <property type="match status" value="1"/>
</dbReference>
<gene>
    <name evidence="5" type="ORF">CFK40_02450</name>
</gene>
<dbReference type="PROSITE" id="PS01081">
    <property type="entry name" value="HTH_TETR_1"/>
    <property type="match status" value="1"/>
</dbReference>
<dbReference type="OrthoDB" id="9812484at2"/>
<dbReference type="SUPFAM" id="SSF46689">
    <property type="entry name" value="Homeodomain-like"/>
    <property type="match status" value="1"/>
</dbReference>
<dbReference type="Gene3D" id="1.10.357.10">
    <property type="entry name" value="Tetracycline Repressor, domain 2"/>
    <property type="match status" value="1"/>
</dbReference>
<name>A0A221M8I0_9BACI</name>
<dbReference type="EMBL" id="CP022437">
    <property type="protein sequence ID" value="ASN03940.1"/>
    <property type="molecule type" value="Genomic_DNA"/>
</dbReference>
<dbReference type="InterPro" id="IPR001647">
    <property type="entry name" value="HTH_TetR"/>
</dbReference>
<dbReference type="PANTHER" id="PTHR43479">
    <property type="entry name" value="ACREF/ENVCD OPERON REPRESSOR-RELATED"/>
    <property type="match status" value="1"/>
</dbReference>
<dbReference type="SUPFAM" id="SSF48498">
    <property type="entry name" value="Tetracyclin repressor-like, C-terminal domain"/>
    <property type="match status" value="1"/>
</dbReference>
<evidence type="ECO:0000256" key="3">
    <source>
        <dbReference type="PROSITE-ProRule" id="PRU00335"/>
    </source>
</evidence>
<dbReference type="AlphaFoldDB" id="A0A221M8I0"/>
<dbReference type="InterPro" id="IPR009057">
    <property type="entry name" value="Homeodomain-like_sf"/>
</dbReference>
<dbReference type="RefSeq" id="WP_089530510.1">
    <property type="nucleotide sequence ID" value="NZ_CP022437.1"/>
</dbReference>
<evidence type="ECO:0000256" key="2">
    <source>
        <dbReference type="ARBA" id="ARBA00023125"/>
    </source>
</evidence>
<dbReference type="PANTHER" id="PTHR43479:SF8">
    <property type="entry name" value="TRANSCRIPTIONAL REGULATOR, TETR FAMILY"/>
    <property type="match status" value="1"/>
</dbReference>
<dbReference type="PRINTS" id="PR00455">
    <property type="entry name" value="HTHTETR"/>
</dbReference>
<dbReference type="InterPro" id="IPR050624">
    <property type="entry name" value="HTH-type_Tx_Regulator"/>
</dbReference>